<dbReference type="InterPro" id="IPR005811">
    <property type="entry name" value="SUCC_ACL_C"/>
</dbReference>
<dbReference type="GO" id="GO:0004775">
    <property type="term" value="F:succinate-CoA ligase (ADP-forming) activity"/>
    <property type="evidence" value="ECO:0007669"/>
    <property type="project" value="TreeGrafter"/>
</dbReference>
<dbReference type="Proteomes" id="UP000641646">
    <property type="component" value="Unassembled WGS sequence"/>
</dbReference>
<reference evidence="4" key="1">
    <citation type="journal article" date="2015" name="ISME J.">
        <title>Draft Genome Sequence of Streptomyces incarnatus NRRL8089, which Produces the Nucleoside Antibiotic Sinefungin.</title>
        <authorList>
            <person name="Oshima K."/>
            <person name="Hattori M."/>
            <person name="Shimizu H."/>
            <person name="Fukuda K."/>
            <person name="Nemoto M."/>
            <person name="Inagaki K."/>
            <person name="Tamura T."/>
        </authorList>
    </citation>
    <scope>NUCLEOTIDE SEQUENCE</scope>
    <source>
        <strain evidence="4">FACHB-1375</strain>
    </source>
</reference>
<protein>
    <submittedName>
        <fullName evidence="4">CoA-binding protein</fullName>
    </submittedName>
</protein>
<dbReference type="RefSeq" id="WP_190463844.1">
    <property type="nucleotide sequence ID" value="NZ_JACJPW010000016.1"/>
</dbReference>
<feature type="domain" description="CoA-binding" evidence="3">
    <location>
        <begin position="2"/>
        <end position="99"/>
    </location>
</feature>
<organism evidence="4 5">
    <name type="scientific">Aerosakkonema funiforme FACHB-1375</name>
    <dbReference type="NCBI Taxonomy" id="2949571"/>
    <lineage>
        <taxon>Bacteria</taxon>
        <taxon>Bacillati</taxon>
        <taxon>Cyanobacteriota</taxon>
        <taxon>Cyanophyceae</taxon>
        <taxon>Oscillatoriophycideae</taxon>
        <taxon>Aerosakkonematales</taxon>
        <taxon>Aerosakkonemataceae</taxon>
        <taxon>Aerosakkonema</taxon>
    </lineage>
</organism>
<dbReference type="InterPro" id="IPR003781">
    <property type="entry name" value="CoA-bd"/>
</dbReference>
<evidence type="ECO:0000256" key="2">
    <source>
        <dbReference type="ARBA" id="ARBA00022741"/>
    </source>
</evidence>
<evidence type="ECO:0000256" key="1">
    <source>
        <dbReference type="ARBA" id="ARBA00022598"/>
    </source>
</evidence>
<dbReference type="Gene3D" id="3.40.50.261">
    <property type="entry name" value="Succinyl-CoA synthetase domains"/>
    <property type="match status" value="1"/>
</dbReference>
<dbReference type="GO" id="GO:0004776">
    <property type="term" value="F:succinate-CoA ligase (GDP-forming) activity"/>
    <property type="evidence" value="ECO:0007669"/>
    <property type="project" value="TreeGrafter"/>
</dbReference>
<reference evidence="4" key="2">
    <citation type="submission" date="2020-08" db="EMBL/GenBank/DDBJ databases">
        <authorList>
            <person name="Chen M."/>
            <person name="Teng W."/>
            <person name="Zhao L."/>
            <person name="Hu C."/>
            <person name="Zhou Y."/>
            <person name="Han B."/>
            <person name="Song L."/>
            <person name="Shu W."/>
        </authorList>
    </citation>
    <scope>NUCLEOTIDE SEQUENCE</scope>
    <source>
        <strain evidence="4">FACHB-1375</strain>
    </source>
</reference>
<gene>
    <name evidence="4" type="ORF">H6G03_08180</name>
</gene>
<dbReference type="PANTHER" id="PTHR11117">
    <property type="entry name" value="SUCCINYL-COA LIGASE SUBUNIT ALPHA"/>
    <property type="match status" value="1"/>
</dbReference>
<keyword evidence="1" id="KW-0436">Ligase</keyword>
<keyword evidence="5" id="KW-1185">Reference proteome</keyword>
<dbReference type="PRINTS" id="PR01798">
    <property type="entry name" value="SCOASYNTHASE"/>
</dbReference>
<dbReference type="Pfam" id="PF02629">
    <property type="entry name" value="CoA_binding"/>
    <property type="match status" value="1"/>
</dbReference>
<dbReference type="Gene3D" id="3.40.50.720">
    <property type="entry name" value="NAD(P)-binding Rossmann-like Domain"/>
    <property type="match status" value="1"/>
</dbReference>
<dbReference type="EMBL" id="JACJPW010000016">
    <property type="protein sequence ID" value="MBD2181077.1"/>
    <property type="molecule type" value="Genomic_DNA"/>
</dbReference>
<dbReference type="InterPro" id="IPR005810">
    <property type="entry name" value="CoA_lig_alpha"/>
</dbReference>
<accession>A0A926VDV2</accession>
<dbReference type="AlphaFoldDB" id="A0A926VDV2"/>
<evidence type="ECO:0000259" key="3">
    <source>
        <dbReference type="SMART" id="SM00881"/>
    </source>
</evidence>
<evidence type="ECO:0000313" key="5">
    <source>
        <dbReference type="Proteomes" id="UP000641646"/>
    </source>
</evidence>
<keyword evidence="2" id="KW-0547">Nucleotide-binding</keyword>
<comment type="caution">
    <text evidence="4">The sequence shown here is derived from an EMBL/GenBank/DDBJ whole genome shotgun (WGS) entry which is preliminary data.</text>
</comment>
<sequence length="295" mass="31223">MNVKPDSKVLIQGITEPLAAIHAAKMKAYGTNVVAGVSPGQGGQTIHDIPVFDLVEQALPITGSIDTSIIFTPPYLVLDAALEAIAANIRQLIIVTSGIPPLDIVYLLRIADANKTLVVGPNSMGIIVPGKILLGTHPSEFYTPGAVGLISRCGSLTCEVALQLSQAGFGQSIGVNIGSDAIVGSSLRHWLPVLNKDDNTKAIVLVGQMDGDSEETIAPFIAEEISKPVVTYIAGRYAPTVKRQRRASDLIVSQPVIEDEISTAEAKIAAFEKVKIPVAQRPSQIPELVKKALKK</sequence>
<dbReference type="GO" id="GO:0006099">
    <property type="term" value="P:tricarboxylic acid cycle"/>
    <property type="evidence" value="ECO:0007669"/>
    <property type="project" value="TreeGrafter"/>
</dbReference>
<dbReference type="PANTHER" id="PTHR11117:SF2">
    <property type="entry name" value="SUCCINATE--COA LIGASE [ADP_GDP-FORMING] SUBUNIT ALPHA, MITOCHONDRIAL"/>
    <property type="match status" value="1"/>
</dbReference>
<proteinExistence type="predicted"/>
<dbReference type="Pfam" id="PF00549">
    <property type="entry name" value="Ligase_CoA"/>
    <property type="match status" value="1"/>
</dbReference>
<dbReference type="InterPro" id="IPR036291">
    <property type="entry name" value="NAD(P)-bd_dom_sf"/>
</dbReference>
<dbReference type="GO" id="GO:0000166">
    <property type="term" value="F:nucleotide binding"/>
    <property type="evidence" value="ECO:0007669"/>
    <property type="project" value="UniProtKB-KW"/>
</dbReference>
<dbReference type="SUPFAM" id="SSF51735">
    <property type="entry name" value="NAD(P)-binding Rossmann-fold domains"/>
    <property type="match status" value="1"/>
</dbReference>
<dbReference type="GO" id="GO:0009361">
    <property type="term" value="C:succinate-CoA ligase complex (ADP-forming)"/>
    <property type="evidence" value="ECO:0007669"/>
    <property type="project" value="TreeGrafter"/>
</dbReference>
<dbReference type="SUPFAM" id="SSF52210">
    <property type="entry name" value="Succinyl-CoA synthetase domains"/>
    <property type="match status" value="1"/>
</dbReference>
<dbReference type="SMART" id="SM00881">
    <property type="entry name" value="CoA_binding"/>
    <property type="match status" value="1"/>
</dbReference>
<dbReference type="PIRSF" id="PIRSF001553">
    <property type="entry name" value="SucCS_alpha"/>
    <property type="match status" value="1"/>
</dbReference>
<dbReference type="InterPro" id="IPR016102">
    <property type="entry name" value="Succinyl-CoA_synth-like"/>
</dbReference>
<evidence type="ECO:0000313" key="4">
    <source>
        <dbReference type="EMBL" id="MBD2181077.1"/>
    </source>
</evidence>
<name>A0A926VDV2_9CYAN</name>